<dbReference type="PANTHER" id="PTHR11727">
    <property type="entry name" value="DIMETHYLADENOSINE TRANSFERASE"/>
    <property type="match status" value="1"/>
</dbReference>
<reference evidence="10 11" key="1">
    <citation type="journal article" date="2015" name="Nature">
        <title>rRNA introns, odd ribosomes, and small enigmatic genomes across a large radiation of phyla.</title>
        <authorList>
            <person name="Brown C.T."/>
            <person name="Hug L.A."/>
            <person name="Thomas B.C."/>
            <person name="Sharon I."/>
            <person name="Castelle C.J."/>
            <person name="Singh A."/>
            <person name="Wilkins M.J."/>
            <person name="Williams K.H."/>
            <person name="Banfield J.F."/>
        </authorList>
    </citation>
    <scope>NUCLEOTIDE SEQUENCE [LARGE SCALE GENOMIC DNA]</scope>
</reference>
<keyword evidence="2 7" id="KW-0698">rRNA processing</keyword>
<feature type="binding site" evidence="7 8">
    <location>
        <position position="62"/>
    </location>
    <ligand>
        <name>S-adenosyl-L-methionine</name>
        <dbReference type="ChEBI" id="CHEBI:59789"/>
    </ligand>
</feature>
<dbReference type="InterPro" id="IPR011530">
    <property type="entry name" value="rRNA_adenine_dimethylase"/>
</dbReference>
<name>A0A0G1A8J6_9BACT</name>
<evidence type="ECO:0000256" key="4">
    <source>
        <dbReference type="ARBA" id="ARBA00022679"/>
    </source>
</evidence>
<dbReference type="SMART" id="SM00650">
    <property type="entry name" value="rADc"/>
    <property type="match status" value="1"/>
</dbReference>
<accession>A0A0G1A8J6</accession>
<dbReference type="Gene3D" id="1.10.8.100">
    <property type="entry name" value="Ribosomal RNA adenine dimethylase-like, domain 2"/>
    <property type="match status" value="1"/>
</dbReference>
<evidence type="ECO:0000313" key="11">
    <source>
        <dbReference type="Proteomes" id="UP000034837"/>
    </source>
</evidence>
<comment type="similarity">
    <text evidence="7">Belongs to the class I-like SAM-binding methyltransferase superfamily. rRNA adenine N(6)-methyltransferase family. RsmA subfamily.</text>
</comment>
<dbReference type="EC" id="2.1.1.182" evidence="7"/>
<dbReference type="EMBL" id="LCDO01000002">
    <property type="protein sequence ID" value="KKS57244.1"/>
    <property type="molecule type" value="Genomic_DNA"/>
</dbReference>
<keyword evidence="6 7" id="KW-0694">RNA-binding</keyword>
<keyword evidence="5 7" id="KW-0949">S-adenosyl-L-methionine</keyword>
<feature type="binding site" evidence="7 8">
    <location>
        <position position="37"/>
    </location>
    <ligand>
        <name>S-adenosyl-L-methionine</name>
        <dbReference type="ChEBI" id="CHEBI:59789"/>
    </ligand>
</feature>
<dbReference type="PROSITE" id="PS01131">
    <property type="entry name" value="RRNA_A_DIMETH"/>
    <property type="match status" value="1"/>
</dbReference>
<dbReference type="GO" id="GO:0052908">
    <property type="term" value="F:16S rRNA (adenine(1518)-N(6)/adenine(1519)-N(6))-dimethyltransferase activity"/>
    <property type="evidence" value="ECO:0007669"/>
    <property type="project" value="UniProtKB-EC"/>
</dbReference>
<dbReference type="GO" id="GO:0005829">
    <property type="term" value="C:cytosol"/>
    <property type="evidence" value="ECO:0007669"/>
    <property type="project" value="TreeGrafter"/>
</dbReference>
<evidence type="ECO:0000259" key="9">
    <source>
        <dbReference type="SMART" id="SM00650"/>
    </source>
</evidence>
<evidence type="ECO:0000256" key="8">
    <source>
        <dbReference type="PROSITE-ProRule" id="PRU01026"/>
    </source>
</evidence>
<organism evidence="10 11">
    <name type="scientific">Candidatus Magasanikbacteria bacterium GW2011_GWA2_42_32</name>
    <dbReference type="NCBI Taxonomy" id="1619039"/>
    <lineage>
        <taxon>Bacteria</taxon>
        <taxon>Candidatus Magasanikiibacteriota</taxon>
    </lineage>
</organism>
<gene>
    <name evidence="7" type="primary">rsmA</name>
    <name evidence="7" type="synonym">ksgA</name>
    <name evidence="10" type="ORF">UV20_C0002G0033</name>
</gene>
<comment type="subcellular location">
    <subcellularLocation>
        <location evidence="7">Cytoplasm</location>
    </subcellularLocation>
</comment>
<dbReference type="PATRIC" id="fig|1619039.3.peg.326"/>
<dbReference type="GO" id="GO:0003723">
    <property type="term" value="F:RNA binding"/>
    <property type="evidence" value="ECO:0007669"/>
    <property type="project" value="UniProtKB-UniRule"/>
</dbReference>
<dbReference type="Gene3D" id="3.40.50.150">
    <property type="entry name" value="Vaccinia Virus protein VP39"/>
    <property type="match status" value="1"/>
</dbReference>
<evidence type="ECO:0000256" key="5">
    <source>
        <dbReference type="ARBA" id="ARBA00022691"/>
    </source>
</evidence>
<keyword evidence="3 7" id="KW-0489">Methyltransferase</keyword>
<feature type="binding site" evidence="7 8">
    <location>
        <position position="126"/>
    </location>
    <ligand>
        <name>S-adenosyl-L-methionine</name>
        <dbReference type="ChEBI" id="CHEBI:59789"/>
    </ligand>
</feature>
<comment type="caution">
    <text evidence="10">The sequence shown here is derived from an EMBL/GenBank/DDBJ whole genome shotgun (WGS) entry which is preliminary data.</text>
</comment>
<dbReference type="HAMAP" id="MF_00607">
    <property type="entry name" value="16SrRNA_methyltr_A"/>
    <property type="match status" value="1"/>
</dbReference>
<evidence type="ECO:0000256" key="1">
    <source>
        <dbReference type="ARBA" id="ARBA00022490"/>
    </source>
</evidence>
<dbReference type="Pfam" id="PF00398">
    <property type="entry name" value="RrnaAD"/>
    <property type="match status" value="1"/>
</dbReference>
<dbReference type="AlphaFoldDB" id="A0A0G1A8J6"/>
<dbReference type="InterPro" id="IPR001737">
    <property type="entry name" value="KsgA/Erm"/>
</dbReference>
<feature type="domain" description="Ribosomal RNA adenine methylase transferase N-terminal" evidence="9">
    <location>
        <begin position="42"/>
        <end position="209"/>
    </location>
</feature>
<comment type="catalytic activity">
    <reaction evidence="7">
        <text>adenosine(1518)/adenosine(1519) in 16S rRNA + 4 S-adenosyl-L-methionine = N(6)-dimethyladenosine(1518)/N(6)-dimethyladenosine(1519) in 16S rRNA + 4 S-adenosyl-L-homocysteine + 4 H(+)</text>
        <dbReference type="Rhea" id="RHEA:19609"/>
        <dbReference type="Rhea" id="RHEA-COMP:10232"/>
        <dbReference type="Rhea" id="RHEA-COMP:10233"/>
        <dbReference type="ChEBI" id="CHEBI:15378"/>
        <dbReference type="ChEBI" id="CHEBI:57856"/>
        <dbReference type="ChEBI" id="CHEBI:59789"/>
        <dbReference type="ChEBI" id="CHEBI:74411"/>
        <dbReference type="ChEBI" id="CHEBI:74493"/>
        <dbReference type="EC" id="2.1.1.182"/>
    </reaction>
</comment>
<dbReference type="InterPro" id="IPR029063">
    <property type="entry name" value="SAM-dependent_MTases_sf"/>
</dbReference>
<dbReference type="PROSITE" id="PS51689">
    <property type="entry name" value="SAM_RNA_A_N6_MT"/>
    <property type="match status" value="1"/>
</dbReference>
<keyword evidence="1 7" id="KW-0963">Cytoplasm</keyword>
<feature type="binding site" evidence="7 8">
    <location>
        <position position="35"/>
    </location>
    <ligand>
        <name>S-adenosyl-L-methionine</name>
        <dbReference type="ChEBI" id="CHEBI:59789"/>
    </ligand>
</feature>
<dbReference type="SUPFAM" id="SSF53335">
    <property type="entry name" value="S-adenosyl-L-methionine-dependent methyltransferases"/>
    <property type="match status" value="1"/>
</dbReference>
<protein>
    <recommendedName>
        <fullName evidence="7">Ribosomal RNA small subunit methyltransferase A</fullName>
        <ecNumber evidence="7">2.1.1.182</ecNumber>
    </recommendedName>
    <alternativeName>
        <fullName evidence="7">16S rRNA (adenine(1518)-N(6)/adenine(1519)-N(6))-dimethyltransferase</fullName>
    </alternativeName>
    <alternativeName>
        <fullName evidence="7">16S rRNA dimethyladenosine transferase</fullName>
    </alternativeName>
    <alternativeName>
        <fullName evidence="7">16S rRNA dimethylase</fullName>
    </alternativeName>
    <alternativeName>
        <fullName evidence="7">S-adenosylmethionine-6-N', N'-adenosyl(rRNA) dimethyltransferase</fullName>
    </alternativeName>
</protein>
<feature type="binding site" evidence="7 8">
    <location>
        <position position="108"/>
    </location>
    <ligand>
        <name>S-adenosyl-L-methionine</name>
        <dbReference type="ChEBI" id="CHEBI:59789"/>
    </ligand>
</feature>
<feature type="binding site" evidence="7 8">
    <location>
        <position position="83"/>
    </location>
    <ligand>
        <name>S-adenosyl-L-methionine</name>
        <dbReference type="ChEBI" id="CHEBI:59789"/>
    </ligand>
</feature>
<dbReference type="InterPro" id="IPR020598">
    <property type="entry name" value="rRNA_Ade_methylase_Trfase_N"/>
</dbReference>
<evidence type="ECO:0000313" key="10">
    <source>
        <dbReference type="EMBL" id="KKS57244.1"/>
    </source>
</evidence>
<proteinExistence type="inferred from homology"/>
<evidence type="ECO:0000256" key="6">
    <source>
        <dbReference type="ARBA" id="ARBA00022884"/>
    </source>
</evidence>
<evidence type="ECO:0000256" key="2">
    <source>
        <dbReference type="ARBA" id="ARBA00022552"/>
    </source>
</evidence>
<comment type="function">
    <text evidence="7">Specifically dimethylates two adjacent adenosines (A1518 and A1519) in the loop of a conserved hairpin near the 3'-end of 16S rRNA in the 30S particle. May play a critical role in biogenesis of 30S subunits.</text>
</comment>
<dbReference type="InterPro" id="IPR020596">
    <property type="entry name" value="rRNA_Ade_Mease_Trfase_CS"/>
</dbReference>
<sequence>MQNKKNNTVGPEKFKQLRPSKQANYFRTDKSYGQHFLTDKNILQQIVAGGEIAPDDFILEIGAGEGVLTCELSKASKNVLSLEIDQRLFKILEEKFSASSNVKIKNEDALKLDPQSLPESYKIISNIPYNITSKILEKFLTASNQPTLIVLLVQKELAERVCAGEGDKSFLSVLVQYFGEPKILKVVSRFSFSPPPQVESAILKINNITRRLKESDEKIFFQLVKIGFSQKRKMLKKNLKSFLDEKVILSGFKEARIDLNARAEEISLEKWLILAKNVFKKE</sequence>
<dbReference type="CDD" id="cd02440">
    <property type="entry name" value="AdoMet_MTases"/>
    <property type="match status" value="1"/>
</dbReference>
<dbReference type="NCBIfam" id="TIGR00755">
    <property type="entry name" value="ksgA"/>
    <property type="match status" value="1"/>
</dbReference>
<dbReference type="PANTHER" id="PTHR11727:SF7">
    <property type="entry name" value="DIMETHYLADENOSINE TRANSFERASE-RELATED"/>
    <property type="match status" value="1"/>
</dbReference>
<dbReference type="InterPro" id="IPR023165">
    <property type="entry name" value="rRNA_Ade_diMease-like_C"/>
</dbReference>
<keyword evidence="4 7" id="KW-0808">Transferase</keyword>
<dbReference type="Proteomes" id="UP000034837">
    <property type="component" value="Unassembled WGS sequence"/>
</dbReference>
<evidence type="ECO:0000256" key="3">
    <source>
        <dbReference type="ARBA" id="ARBA00022603"/>
    </source>
</evidence>
<evidence type="ECO:0000256" key="7">
    <source>
        <dbReference type="HAMAP-Rule" id="MF_00607"/>
    </source>
</evidence>